<keyword evidence="5" id="KW-0597">Phosphoprotein</keyword>
<dbReference type="AlphaFoldDB" id="A0A348AI77"/>
<dbReference type="InterPro" id="IPR029151">
    <property type="entry name" value="Sensor-like_sf"/>
</dbReference>
<evidence type="ECO:0000256" key="3">
    <source>
        <dbReference type="ARBA" id="ARBA00012438"/>
    </source>
</evidence>
<dbReference type="NCBIfam" id="NF008298">
    <property type="entry name" value="PRK11086.1"/>
    <property type="match status" value="1"/>
</dbReference>
<evidence type="ECO:0000256" key="14">
    <source>
        <dbReference type="SAM" id="Phobius"/>
    </source>
</evidence>
<dbReference type="RefSeq" id="WP_126307695.1">
    <property type="nucleotide sequence ID" value="NZ_AP018449.1"/>
</dbReference>
<dbReference type="Gene3D" id="3.30.565.10">
    <property type="entry name" value="Histidine kinase-like ATPase, C-terminal domain"/>
    <property type="match status" value="1"/>
</dbReference>
<keyword evidence="17" id="KW-1185">Reference proteome</keyword>
<evidence type="ECO:0000256" key="2">
    <source>
        <dbReference type="ARBA" id="ARBA00004651"/>
    </source>
</evidence>
<dbReference type="Proteomes" id="UP000276437">
    <property type="component" value="Chromosome"/>
</dbReference>
<dbReference type="Gene3D" id="3.30.450.20">
    <property type="entry name" value="PAS domain"/>
    <property type="match status" value="2"/>
</dbReference>
<dbReference type="InterPro" id="IPR036890">
    <property type="entry name" value="HATPase_C_sf"/>
</dbReference>
<dbReference type="PROSITE" id="PS50109">
    <property type="entry name" value="HIS_KIN"/>
    <property type="match status" value="1"/>
</dbReference>
<dbReference type="Pfam" id="PF17203">
    <property type="entry name" value="sCache_3_2"/>
    <property type="match status" value="1"/>
</dbReference>
<keyword evidence="6 16" id="KW-0808">Transferase</keyword>
<keyword evidence="8" id="KW-0547">Nucleotide-binding</keyword>
<evidence type="ECO:0000256" key="1">
    <source>
        <dbReference type="ARBA" id="ARBA00000085"/>
    </source>
</evidence>
<keyword evidence="11 14" id="KW-1133">Transmembrane helix</keyword>
<dbReference type="FunFam" id="3.30.450.20:FF:000018">
    <property type="entry name" value="Sensor histidine kinase DcuS"/>
    <property type="match status" value="1"/>
</dbReference>
<feature type="transmembrane region" description="Helical" evidence="14">
    <location>
        <begin position="174"/>
        <end position="195"/>
    </location>
</feature>
<dbReference type="GO" id="GO:0005524">
    <property type="term" value="F:ATP binding"/>
    <property type="evidence" value="ECO:0007669"/>
    <property type="project" value="UniProtKB-KW"/>
</dbReference>
<protein>
    <recommendedName>
        <fullName evidence="3">histidine kinase</fullName>
        <ecNumber evidence="3">2.7.13.3</ecNumber>
    </recommendedName>
</protein>
<dbReference type="Pfam" id="PF14689">
    <property type="entry name" value="SPOB_a"/>
    <property type="match status" value="1"/>
</dbReference>
<dbReference type="GO" id="GO:0006355">
    <property type="term" value="P:regulation of DNA-templated transcription"/>
    <property type="evidence" value="ECO:0007669"/>
    <property type="project" value="InterPro"/>
</dbReference>
<dbReference type="SUPFAM" id="SSF103190">
    <property type="entry name" value="Sensory domain-like"/>
    <property type="match status" value="1"/>
</dbReference>
<keyword evidence="13 14" id="KW-0472">Membrane</keyword>
<dbReference type="SUPFAM" id="SSF55874">
    <property type="entry name" value="ATPase domain of HSP90 chaperone/DNA topoisomerase II/histidine kinase"/>
    <property type="match status" value="1"/>
</dbReference>
<dbReference type="SMART" id="SM00387">
    <property type="entry name" value="HATPase_c"/>
    <property type="match status" value="1"/>
</dbReference>
<dbReference type="InterPro" id="IPR013767">
    <property type="entry name" value="PAS_fold"/>
</dbReference>
<feature type="domain" description="Histidine kinase" evidence="15">
    <location>
        <begin position="427"/>
        <end position="531"/>
    </location>
</feature>
<evidence type="ECO:0000256" key="8">
    <source>
        <dbReference type="ARBA" id="ARBA00022741"/>
    </source>
</evidence>
<comment type="catalytic activity">
    <reaction evidence="1">
        <text>ATP + protein L-histidine = ADP + protein N-phospho-L-histidine.</text>
        <dbReference type="EC" id="2.7.13.3"/>
    </reaction>
</comment>
<dbReference type="InterPro" id="IPR004358">
    <property type="entry name" value="Sig_transdc_His_kin-like_C"/>
</dbReference>
<evidence type="ECO:0000256" key="11">
    <source>
        <dbReference type="ARBA" id="ARBA00022989"/>
    </source>
</evidence>
<dbReference type="GO" id="GO:0000155">
    <property type="term" value="F:phosphorelay sensor kinase activity"/>
    <property type="evidence" value="ECO:0007669"/>
    <property type="project" value="InterPro"/>
</dbReference>
<dbReference type="InterPro" id="IPR003594">
    <property type="entry name" value="HATPase_dom"/>
</dbReference>
<gene>
    <name evidence="16" type="primary">dcuS</name>
    <name evidence="16" type="ORF">MAMMFC1_01436</name>
</gene>
<evidence type="ECO:0000256" key="10">
    <source>
        <dbReference type="ARBA" id="ARBA00022840"/>
    </source>
</evidence>
<dbReference type="InterPro" id="IPR016120">
    <property type="entry name" value="Sig_transdc_His_kin_SpoOB"/>
</dbReference>
<dbReference type="InterPro" id="IPR035965">
    <property type="entry name" value="PAS-like_dom_sf"/>
</dbReference>
<evidence type="ECO:0000259" key="15">
    <source>
        <dbReference type="PROSITE" id="PS50109"/>
    </source>
</evidence>
<evidence type="ECO:0000256" key="6">
    <source>
        <dbReference type="ARBA" id="ARBA00022679"/>
    </source>
</evidence>
<dbReference type="EMBL" id="AP018449">
    <property type="protein sequence ID" value="BBB90775.1"/>
    <property type="molecule type" value="Genomic_DNA"/>
</dbReference>
<keyword evidence="10" id="KW-0067">ATP-binding</keyword>
<dbReference type="Gene3D" id="1.10.287.130">
    <property type="match status" value="1"/>
</dbReference>
<accession>A0A348AI77</accession>
<evidence type="ECO:0000256" key="4">
    <source>
        <dbReference type="ARBA" id="ARBA00022475"/>
    </source>
</evidence>
<evidence type="ECO:0000256" key="9">
    <source>
        <dbReference type="ARBA" id="ARBA00022777"/>
    </source>
</evidence>
<dbReference type="InterPro" id="IPR039506">
    <property type="entry name" value="SPOB_a"/>
</dbReference>
<sequence length="537" mass="58477">MRLNKPRFKLRTKITILVCGVVALSLLVTNLLISSQIATATQQSLTEKATDIARMVAHSAIVVEALNGQRDQGEIQALAIELQRLTNVEFIVVIDMNRIRKSHPDVTKIGQSFVGGDEAAVLEGREYISTAEGTLGKSLRAFTPVYTPEGKQVGAVVVGILLNSIQQAVAQSRLIIYLAVCFGLAVGVAGAILLAGNIKKTLFGLEPIAIASLLEERSAMLQSVREGIIAVDKDSRITLVNAEALRLLQQAGITLNPIGKDVEAFVPNTRLRDVLTAGTAELDQEQDMNGITLLTNRVPVCVDGEIVGAIATFRDETEIRQLAEQLTGVRNYAEALRAQTHEFMNKLHVILGMVRLEYYDQLAAYITQTAQQYQADVGYVVERIKNPVLAGFLLGKLSRAREAGVDLVLSESSFLPEPADSETVHHLVTIVGNLVKNAFEAVASADCKRIGIQFDYSSGFLTIEVNDTGPGIAADDKERIFAKGYSTKPDNWGLGLFLVQRTLEKLKGQITVVSEPGKKRTRFIVTIPYQRKGEAND</sequence>
<evidence type="ECO:0000313" key="16">
    <source>
        <dbReference type="EMBL" id="BBB90775.1"/>
    </source>
</evidence>
<name>A0A348AI77_9FIRM</name>
<evidence type="ECO:0000256" key="13">
    <source>
        <dbReference type="ARBA" id="ARBA00023136"/>
    </source>
</evidence>
<dbReference type="SUPFAM" id="SSF55785">
    <property type="entry name" value="PYP-like sensor domain (PAS domain)"/>
    <property type="match status" value="1"/>
</dbReference>
<dbReference type="PRINTS" id="PR00344">
    <property type="entry name" value="BCTRLSENSOR"/>
</dbReference>
<dbReference type="PANTHER" id="PTHR43547">
    <property type="entry name" value="TWO-COMPONENT HISTIDINE KINASE"/>
    <property type="match status" value="1"/>
</dbReference>
<dbReference type="InterPro" id="IPR005467">
    <property type="entry name" value="His_kinase_dom"/>
</dbReference>
<proteinExistence type="predicted"/>
<reference evidence="16 17" key="1">
    <citation type="journal article" date="2018" name="Int. J. Syst. Evol. Microbiol.">
        <title>Methylomusa anaerophila gen. nov., sp. nov., an anaerobic methanol-utilizing bacterium isolated from a microbial fuel cell.</title>
        <authorList>
            <person name="Amano N."/>
            <person name="Yamamuro A."/>
            <person name="Miyahara M."/>
            <person name="Kouzuma A."/>
            <person name="Abe T."/>
            <person name="Watanabe K."/>
        </authorList>
    </citation>
    <scope>NUCLEOTIDE SEQUENCE [LARGE SCALE GENOMIC DNA]</scope>
    <source>
        <strain evidence="16 17">MMFC1</strain>
    </source>
</reference>
<dbReference type="OrthoDB" id="9792686at2"/>
<dbReference type="Pfam" id="PF02518">
    <property type="entry name" value="HATPase_c"/>
    <property type="match status" value="1"/>
</dbReference>
<dbReference type="GO" id="GO:0005886">
    <property type="term" value="C:plasma membrane"/>
    <property type="evidence" value="ECO:0007669"/>
    <property type="project" value="UniProtKB-SubCell"/>
</dbReference>
<evidence type="ECO:0000313" key="17">
    <source>
        <dbReference type="Proteomes" id="UP000276437"/>
    </source>
</evidence>
<dbReference type="InterPro" id="IPR033463">
    <property type="entry name" value="sCache_3"/>
</dbReference>
<dbReference type="PANTHER" id="PTHR43547:SF10">
    <property type="entry name" value="SENSOR HISTIDINE KINASE DCUS"/>
    <property type="match status" value="1"/>
</dbReference>
<evidence type="ECO:0000256" key="5">
    <source>
        <dbReference type="ARBA" id="ARBA00022553"/>
    </source>
</evidence>
<dbReference type="KEGG" id="mana:MAMMFC1_01436"/>
<keyword evidence="12" id="KW-0902">Two-component regulatory system</keyword>
<evidence type="ECO:0000256" key="12">
    <source>
        <dbReference type="ARBA" id="ARBA00023012"/>
    </source>
</evidence>
<dbReference type="Pfam" id="PF00989">
    <property type="entry name" value="PAS"/>
    <property type="match status" value="1"/>
</dbReference>
<dbReference type="EC" id="2.7.13.3" evidence="3"/>
<dbReference type="FunFam" id="1.10.287.130:FF:000011">
    <property type="entry name" value="Sensor histidine kinase DcuS"/>
    <property type="match status" value="1"/>
</dbReference>
<keyword evidence="7 14" id="KW-0812">Transmembrane</keyword>
<comment type="subcellular location">
    <subcellularLocation>
        <location evidence="2">Cell membrane</location>
        <topology evidence="2">Multi-pass membrane protein</topology>
    </subcellularLocation>
</comment>
<keyword evidence="4" id="KW-1003">Cell membrane</keyword>
<dbReference type="SUPFAM" id="SSF55890">
    <property type="entry name" value="Sporulation response regulatory protein Spo0B"/>
    <property type="match status" value="1"/>
</dbReference>
<keyword evidence="9 16" id="KW-0418">Kinase</keyword>
<evidence type="ECO:0000256" key="7">
    <source>
        <dbReference type="ARBA" id="ARBA00022692"/>
    </source>
</evidence>
<organism evidence="16 17">
    <name type="scientific">Methylomusa anaerophila</name>
    <dbReference type="NCBI Taxonomy" id="1930071"/>
    <lineage>
        <taxon>Bacteria</taxon>
        <taxon>Bacillati</taxon>
        <taxon>Bacillota</taxon>
        <taxon>Negativicutes</taxon>
        <taxon>Selenomonadales</taxon>
        <taxon>Sporomusaceae</taxon>
        <taxon>Methylomusa</taxon>
    </lineage>
</organism>